<evidence type="ECO:0000256" key="1">
    <source>
        <dbReference type="ARBA" id="ARBA00004123"/>
    </source>
</evidence>
<dbReference type="InterPro" id="IPR001138">
    <property type="entry name" value="Zn2Cys6_DnaBD"/>
</dbReference>
<feature type="compositionally biased region" description="Low complexity" evidence="7">
    <location>
        <begin position="83"/>
        <end position="101"/>
    </location>
</feature>
<dbReference type="PROSITE" id="PS50048">
    <property type="entry name" value="ZN2_CY6_FUNGAL_2"/>
    <property type="match status" value="1"/>
</dbReference>
<dbReference type="SMART" id="SM00906">
    <property type="entry name" value="Fungal_trans"/>
    <property type="match status" value="1"/>
</dbReference>
<feature type="compositionally biased region" description="Pro residues" evidence="7">
    <location>
        <begin position="46"/>
        <end position="55"/>
    </location>
</feature>
<evidence type="ECO:0000256" key="3">
    <source>
        <dbReference type="ARBA" id="ARBA00023015"/>
    </source>
</evidence>
<feature type="region of interest" description="Disordered" evidence="7">
    <location>
        <begin position="276"/>
        <end position="342"/>
    </location>
</feature>
<comment type="caution">
    <text evidence="9">The sequence shown here is derived from an EMBL/GenBank/DDBJ whole genome shotgun (WGS) entry which is preliminary data.</text>
</comment>
<keyword evidence="4" id="KW-0238">DNA-binding</keyword>
<dbReference type="CDD" id="cd12148">
    <property type="entry name" value="fungal_TF_MHR"/>
    <property type="match status" value="1"/>
</dbReference>
<dbReference type="InterPro" id="IPR051089">
    <property type="entry name" value="prtT"/>
</dbReference>
<feature type="compositionally biased region" description="Basic residues" evidence="7">
    <location>
        <begin position="141"/>
        <end position="156"/>
    </location>
</feature>
<feature type="compositionally biased region" description="Low complexity" evidence="7">
    <location>
        <begin position="286"/>
        <end position="300"/>
    </location>
</feature>
<dbReference type="AlphaFoldDB" id="A0A8H3GEZ1"/>
<dbReference type="Gene3D" id="4.10.240.10">
    <property type="entry name" value="Zn(2)-C6 fungal-type DNA-binding domain"/>
    <property type="match status" value="1"/>
</dbReference>
<evidence type="ECO:0000313" key="10">
    <source>
        <dbReference type="Proteomes" id="UP000663861"/>
    </source>
</evidence>
<reference evidence="9" key="1">
    <citation type="submission" date="2021-01" db="EMBL/GenBank/DDBJ databases">
        <authorList>
            <person name="Kaushik A."/>
        </authorList>
    </citation>
    <scope>NUCLEOTIDE SEQUENCE</scope>
    <source>
        <strain evidence="9">AG4-RS23</strain>
    </source>
</reference>
<dbReference type="GO" id="GO:0008270">
    <property type="term" value="F:zinc ion binding"/>
    <property type="evidence" value="ECO:0007669"/>
    <property type="project" value="InterPro"/>
</dbReference>
<feature type="compositionally biased region" description="Polar residues" evidence="7">
    <location>
        <begin position="102"/>
        <end position="115"/>
    </location>
</feature>
<dbReference type="PROSITE" id="PS00463">
    <property type="entry name" value="ZN2_CY6_FUNGAL_1"/>
    <property type="match status" value="1"/>
</dbReference>
<dbReference type="SUPFAM" id="SSF57701">
    <property type="entry name" value="Zn2/Cys6 DNA-binding domain"/>
    <property type="match status" value="1"/>
</dbReference>
<dbReference type="Pfam" id="PF04082">
    <property type="entry name" value="Fungal_trans"/>
    <property type="match status" value="1"/>
</dbReference>
<proteinExistence type="predicted"/>
<feature type="compositionally biased region" description="Polar residues" evidence="7">
    <location>
        <begin position="19"/>
        <end position="28"/>
    </location>
</feature>
<comment type="subcellular location">
    <subcellularLocation>
        <location evidence="1">Nucleus</location>
    </subcellularLocation>
</comment>
<protein>
    <recommendedName>
        <fullName evidence="8">Zn(2)-C6 fungal-type domain-containing protein</fullName>
    </recommendedName>
</protein>
<accession>A0A8H3GEZ1</accession>
<evidence type="ECO:0000256" key="4">
    <source>
        <dbReference type="ARBA" id="ARBA00023125"/>
    </source>
</evidence>
<organism evidence="9 10">
    <name type="scientific">Rhizoctonia solani</name>
    <dbReference type="NCBI Taxonomy" id="456999"/>
    <lineage>
        <taxon>Eukaryota</taxon>
        <taxon>Fungi</taxon>
        <taxon>Dikarya</taxon>
        <taxon>Basidiomycota</taxon>
        <taxon>Agaricomycotina</taxon>
        <taxon>Agaricomycetes</taxon>
        <taxon>Cantharellales</taxon>
        <taxon>Ceratobasidiaceae</taxon>
        <taxon>Rhizoctonia</taxon>
    </lineage>
</organism>
<dbReference type="PANTHER" id="PTHR31845">
    <property type="entry name" value="FINGER DOMAIN PROTEIN, PUTATIVE-RELATED"/>
    <property type="match status" value="1"/>
</dbReference>
<dbReference type="CDD" id="cd00067">
    <property type="entry name" value="GAL4"/>
    <property type="match status" value="1"/>
</dbReference>
<evidence type="ECO:0000259" key="8">
    <source>
        <dbReference type="PROSITE" id="PS50048"/>
    </source>
</evidence>
<dbReference type="GO" id="GO:0006351">
    <property type="term" value="P:DNA-templated transcription"/>
    <property type="evidence" value="ECO:0007669"/>
    <property type="project" value="InterPro"/>
</dbReference>
<keyword evidence="5" id="KW-0804">Transcription</keyword>
<evidence type="ECO:0000256" key="5">
    <source>
        <dbReference type="ARBA" id="ARBA00023163"/>
    </source>
</evidence>
<dbReference type="EMBL" id="CAJMWY010000856">
    <property type="protein sequence ID" value="CAE6449574.1"/>
    <property type="molecule type" value="Genomic_DNA"/>
</dbReference>
<dbReference type="Proteomes" id="UP000663861">
    <property type="component" value="Unassembled WGS sequence"/>
</dbReference>
<evidence type="ECO:0000256" key="2">
    <source>
        <dbReference type="ARBA" id="ARBA00022723"/>
    </source>
</evidence>
<sequence>MPTPPHASYPQDGHAHPSQIHSHLQAGNTPGYYQHTHVLHKQPSPHLMPPPPLPLDPALVGSHQQLAHSPVQGQYAYSPNFNQPHQQQQQQTAQSRGAQMQFSMNQQAHQFTQSQEPDDGSDDDEDDGESDDEPTGGNANGKRKKTAGGGPAKKHKQNADIQDDDGEDSGTPASAAPKPKSTRGSRACTNCRRLKMKCVGADKDAEGKCDRCRSNNHDCHFEENKDAEGKCDRCRSNNHDCHFEESNRGKKPSKKQENLMRQLKRMESTLDTLMHSISHPGINSLPTGTVTRSPTPSSPSVQALMGSPSVSTPDMTNTSAGSLQKPRENPRSSSPRLHMLPDNTLNPLGLLAEASLANRRDKGSVGIGGMLPGNINEDDGSGKVDGRPVGVASDAYFKPGPMNILPLRRLYIERQVQPEMLSFVSTEEVLELFDIYFDHLNPQSGLLERGFHTPSMVCSRSPFLLTTICSIAAKFYSKKPELHLRLASIAKKLAFSVPERGYKSVEIVQAYILLSLWGSGPVERYEQDKTWLLLGLGIRMATDLNLHRKSQPQLDDSPESRARAREIRNRERTWLVCFILDRSLSAQMGKPHSIREDFVIRNASQWWKQPDAITQDAGVVAYLEMQRILSRSLDFLYSGTQSASGLQTDCDYLLVIKTIESQLQAWNDDWDYHRKNDTSPTSEYRSLAGAFYYHYALLVINSFGLQNAMERSRVDIPHFFARCHTAAMSCALVVRDELAPRGYMRYSPDSHFVFTAYAVLTLLKLIRPEFSAFLENEKKTLQVVNDIADVLEQIAANPYHTPALYSTFLFLENEKKTLQVVNDIADVLEQIAANPYHTPALYSTFLRALIAAKKESVTAPPSPKLLATDGQEPVADGHAHQVGPTLSHNEPMGEIPFNGMKLYPPAGDGHLGPLELPAHTDESFPPQLNGHVDTGDHTMDGLGMDQMFSNGFWDSMLMPGYGAQLGGLSGGFVIGMGGNSGFITPRVGSPGPFASGDGSPVRDANHMDGMNYPYAPVFHEAA</sequence>
<feature type="compositionally biased region" description="Acidic residues" evidence="7">
    <location>
        <begin position="116"/>
        <end position="134"/>
    </location>
</feature>
<dbReference type="GO" id="GO:0005634">
    <property type="term" value="C:nucleus"/>
    <property type="evidence" value="ECO:0007669"/>
    <property type="project" value="UniProtKB-SubCell"/>
</dbReference>
<evidence type="ECO:0000256" key="7">
    <source>
        <dbReference type="SAM" id="MobiDB-lite"/>
    </source>
</evidence>
<dbReference type="PANTHER" id="PTHR31845:SF19">
    <property type="entry name" value="TRANSCRIPTION FACTOR DOMAIN-CONTAINING PROTEIN"/>
    <property type="match status" value="1"/>
</dbReference>
<name>A0A8H3GEZ1_9AGAM</name>
<keyword evidence="3" id="KW-0805">Transcription regulation</keyword>
<gene>
    <name evidence="9" type="ORF">RDB_LOCUS52764</name>
</gene>
<keyword evidence="2" id="KW-0479">Metal-binding</keyword>
<feature type="domain" description="Zn(2)-C6 fungal-type" evidence="8">
    <location>
        <begin position="187"/>
        <end position="221"/>
    </location>
</feature>
<evidence type="ECO:0000256" key="6">
    <source>
        <dbReference type="ARBA" id="ARBA00023242"/>
    </source>
</evidence>
<dbReference type="SMART" id="SM00066">
    <property type="entry name" value="GAL4"/>
    <property type="match status" value="1"/>
</dbReference>
<keyword evidence="6" id="KW-0539">Nucleus</keyword>
<dbReference type="InterPro" id="IPR007219">
    <property type="entry name" value="XnlR_reg_dom"/>
</dbReference>
<feature type="compositionally biased region" description="Polar residues" evidence="7">
    <location>
        <begin position="62"/>
        <end position="82"/>
    </location>
</feature>
<dbReference type="InterPro" id="IPR036864">
    <property type="entry name" value="Zn2-C6_fun-type_DNA-bd_sf"/>
</dbReference>
<feature type="region of interest" description="Disordered" evidence="7">
    <location>
        <begin position="1"/>
        <end position="186"/>
    </location>
</feature>
<feature type="compositionally biased region" description="Polar residues" evidence="7">
    <location>
        <begin position="308"/>
        <end position="322"/>
    </location>
</feature>
<dbReference type="GO" id="GO:0000981">
    <property type="term" value="F:DNA-binding transcription factor activity, RNA polymerase II-specific"/>
    <property type="evidence" value="ECO:0007669"/>
    <property type="project" value="InterPro"/>
</dbReference>
<dbReference type="GO" id="GO:0000976">
    <property type="term" value="F:transcription cis-regulatory region binding"/>
    <property type="evidence" value="ECO:0007669"/>
    <property type="project" value="TreeGrafter"/>
</dbReference>
<evidence type="ECO:0000313" key="9">
    <source>
        <dbReference type="EMBL" id="CAE6449574.1"/>
    </source>
</evidence>